<gene>
    <name evidence="3" type="primary">oprF_5</name>
    <name evidence="3" type="ORF">XINFAN_03571</name>
</gene>
<dbReference type="PROSITE" id="PS51123">
    <property type="entry name" value="OMPA_2"/>
    <property type="match status" value="1"/>
</dbReference>
<feature type="domain" description="OmpA-like" evidence="2">
    <location>
        <begin position="82"/>
        <end position="193"/>
    </location>
</feature>
<sequence length="193" mass="20840">MIGFSRAVRGIIGGVALAAGVIGAGVAPAQDRTIDRTVVTGKIEWGVWIDDDGCMHWWADGGLEGYMVPRRDPKTGKPVCLKKNTCLVENTDQLFATDSAKLTGAGRERLAQFFSSAGAFGYAIYGHTDSRASDEYNMSLSQRRARAVADVARSVGASVERELGFGERYPVATNATAAGMAKNRRVEIVCYRW</sequence>
<evidence type="ECO:0000259" key="2">
    <source>
        <dbReference type="PROSITE" id="PS51123"/>
    </source>
</evidence>
<dbReference type="InterPro" id="IPR006665">
    <property type="entry name" value="OmpA-like"/>
</dbReference>
<dbReference type="Gene3D" id="3.30.1330.60">
    <property type="entry name" value="OmpA-like domain"/>
    <property type="match status" value="1"/>
</dbReference>
<evidence type="ECO:0000256" key="1">
    <source>
        <dbReference type="PROSITE-ProRule" id="PRU00473"/>
    </source>
</evidence>
<reference evidence="3 4" key="1">
    <citation type="submission" date="2018-11" db="EMBL/GenBank/DDBJ databases">
        <authorList>
            <person name="Criscuolo A."/>
        </authorList>
    </citation>
    <scope>NUCLEOTIDE SEQUENCE [LARGE SCALE GENOMIC DNA]</scope>
    <source>
        <strain evidence="3">ACIP111625</strain>
    </source>
</reference>
<organism evidence="3 4">
    <name type="scientific">Pseudogemmobacter humi</name>
    <dbReference type="NCBI Taxonomy" id="2483812"/>
    <lineage>
        <taxon>Bacteria</taxon>
        <taxon>Pseudomonadati</taxon>
        <taxon>Pseudomonadota</taxon>
        <taxon>Alphaproteobacteria</taxon>
        <taxon>Rhodobacterales</taxon>
        <taxon>Paracoccaceae</taxon>
        <taxon>Pseudogemmobacter</taxon>
    </lineage>
</organism>
<dbReference type="Proteomes" id="UP000277498">
    <property type="component" value="Unassembled WGS sequence"/>
</dbReference>
<dbReference type="CDD" id="cd07185">
    <property type="entry name" value="OmpA_C-like"/>
    <property type="match status" value="1"/>
</dbReference>
<evidence type="ECO:0000313" key="4">
    <source>
        <dbReference type="Proteomes" id="UP000277498"/>
    </source>
</evidence>
<keyword evidence="4" id="KW-1185">Reference proteome</keyword>
<dbReference type="PANTHER" id="PTHR30329">
    <property type="entry name" value="STATOR ELEMENT OF FLAGELLAR MOTOR COMPLEX"/>
    <property type="match status" value="1"/>
</dbReference>
<evidence type="ECO:0000313" key="3">
    <source>
        <dbReference type="EMBL" id="VDC33025.1"/>
    </source>
</evidence>
<dbReference type="Pfam" id="PF00691">
    <property type="entry name" value="OmpA"/>
    <property type="match status" value="1"/>
</dbReference>
<protein>
    <submittedName>
        <fullName evidence="3">Outer membrane porin F</fullName>
    </submittedName>
</protein>
<dbReference type="InterPro" id="IPR036737">
    <property type="entry name" value="OmpA-like_sf"/>
</dbReference>
<accession>A0A3P5XVB2</accession>
<dbReference type="SUPFAM" id="SSF103088">
    <property type="entry name" value="OmpA-like"/>
    <property type="match status" value="1"/>
</dbReference>
<dbReference type="RefSeq" id="WP_233352353.1">
    <property type="nucleotide sequence ID" value="NZ_UXAW01000102.1"/>
</dbReference>
<dbReference type="GO" id="GO:0016020">
    <property type="term" value="C:membrane"/>
    <property type="evidence" value="ECO:0007669"/>
    <property type="project" value="UniProtKB-UniRule"/>
</dbReference>
<dbReference type="AlphaFoldDB" id="A0A3P5XVB2"/>
<dbReference type="EMBL" id="UXAW01000102">
    <property type="protein sequence ID" value="VDC33025.1"/>
    <property type="molecule type" value="Genomic_DNA"/>
</dbReference>
<name>A0A3P5XVB2_9RHOB</name>
<proteinExistence type="predicted"/>
<dbReference type="InterPro" id="IPR050330">
    <property type="entry name" value="Bact_OuterMem_StrucFunc"/>
</dbReference>
<keyword evidence="1" id="KW-0472">Membrane</keyword>
<dbReference type="PANTHER" id="PTHR30329:SF21">
    <property type="entry name" value="LIPOPROTEIN YIAD-RELATED"/>
    <property type="match status" value="1"/>
</dbReference>